<name>A0A3G9IV61_9BACL</name>
<evidence type="ECO:0000313" key="9">
    <source>
        <dbReference type="EMBL" id="BBH22336.1"/>
    </source>
</evidence>
<dbReference type="SUPFAM" id="SSF52540">
    <property type="entry name" value="P-loop containing nucleoside triphosphate hydrolases"/>
    <property type="match status" value="1"/>
</dbReference>
<evidence type="ECO:0000256" key="3">
    <source>
        <dbReference type="ARBA" id="ARBA00022448"/>
    </source>
</evidence>
<dbReference type="Pfam" id="PF00005">
    <property type="entry name" value="ABC_tran"/>
    <property type="match status" value="1"/>
</dbReference>
<evidence type="ECO:0000256" key="4">
    <source>
        <dbReference type="ARBA" id="ARBA00022475"/>
    </source>
</evidence>
<protein>
    <submittedName>
        <fullName evidence="9">Energy-coupling factor transporter ATP-binding protein EcfA2</fullName>
    </submittedName>
</protein>
<keyword evidence="6 9" id="KW-0067">ATP-binding</keyword>
<dbReference type="InterPro" id="IPR027417">
    <property type="entry name" value="P-loop_NTPase"/>
</dbReference>
<keyword evidence="4" id="KW-1003">Cell membrane</keyword>
<comment type="similarity">
    <text evidence="2">Belongs to the ABC transporter superfamily.</text>
</comment>
<sequence length="295" mass="32852">MQIKLNNIRFRHGKPKKREKIDPSSLILKGLDLTIESGSKVAIAGLSGSGKSTFLQLIKGFTQPTEGIVELDGINPHLDKRLELFDQIGYVFQYPEHQLFAPTVAEDVGFGLRHAKLTALEKETKIRQALEAVGMQDSVFSQRSPLELSGGEKRRVAIAGVLVLEPKVLLLDEPTAGLDMSSRIALFELLKNLNEEQGTTVIWVSHQLEEILEHAPRMLALHQGVFVADGAPEEQLASESLRSLFGWEEPPALTLRRWLYENHGIDISRPWLVEEMAKACQSILVRNVPCPQAVI</sequence>
<dbReference type="OrthoDB" id="9784332at2"/>
<keyword evidence="8" id="KW-0472">Membrane</keyword>
<evidence type="ECO:0000256" key="7">
    <source>
        <dbReference type="ARBA" id="ARBA00022967"/>
    </source>
</evidence>
<evidence type="ECO:0000256" key="1">
    <source>
        <dbReference type="ARBA" id="ARBA00004202"/>
    </source>
</evidence>
<proteinExistence type="inferred from homology"/>
<keyword evidence="5" id="KW-0547">Nucleotide-binding</keyword>
<dbReference type="GO" id="GO:0005524">
    <property type="term" value="F:ATP binding"/>
    <property type="evidence" value="ECO:0007669"/>
    <property type="project" value="UniProtKB-KW"/>
</dbReference>
<organism evidence="9 10">
    <name type="scientific">Paenibacillus baekrokdamisoli</name>
    <dbReference type="NCBI Taxonomy" id="1712516"/>
    <lineage>
        <taxon>Bacteria</taxon>
        <taxon>Bacillati</taxon>
        <taxon>Bacillota</taxon>
        <taxon>Bacilli</taxon>
        <taxon>Bacillales</taxon>
        <taxon>Paenibacillaceae</taxon>
        <taxon>Paenibacillus</taxon>
    </lineage>
</organism>
<dbReference type="RefSeq" id="WP_125660278.1">
    <property type="nucleotide sequence ID" value="NZ_AP019308.1"/>
</dbReference>
<dbReference type="GO" id="GO:0016887">
    <property type="term" value="F:ATP hydrolysis activity"/>
    <property type="evidence" value="ECO:0007669"/>
    <property type="project" value="InterPro"/>
</dbReference>
<reference evidence="9 10" key="1">
    <citation type="submission" date="2018-11" db="EMBL/GenBank/DDBJ databases">
        <title>Complete genome sequence of Paenibacillus baekrokdamisoli strain KCTC 33723.</title>
        <authorList>
            <person name="Kang S.W."/>
            <person name="Lee K.C."/>
            <person name="Kim K.K."/>
            <person name="Kim J.S."/>
            <person name="Kim D.S."/>
            <person name="Ko S.H."/>
            <person name="Yang S.H."/>
            <person name="Lee J.S."/>
        </authorList>
    </citation>
    <scope>NUCLEOTIDE SEQUENCE [LARGE SCALE GENOMIC DNA]</scope>
    <source>
        <strain evidence="9 10">KCTC 33723</strain>
    </source>
</reference>
<keyword evidence="10" id="KW-1185">Reference proteome</keyword>
<dbReference type="GO" id="GO:0043190">
    <property type="term" value="C:ATP-binding cassette (ABC) transporter complex"/>
    <property type="evidence" value="ECO:0007669"/>
    <property type="project" value="TreeGrafter"/>
</dbReference>
<accession>A0A3G9IV61</accession>
<keyword evidence="7" id="KW-1278">Translocase</keyword>
<dbReference type="InterPro" id="IPR003593">
    <property type="entry name" value="AAA+_ATPase"/>
</dbReference>
<dbReference type="CDD" id="cd03225">
    <property type="entry name" value="ABC_cobalt_CbiO_domain1"/>
    <property type="match status" value="1"/>
</dbReference>
<dbReference type="GO" id="GO:0042626">
    <property type="term" value="F:ATPase-coupled transmembrane transporter activity"/>
    <property type="evidence" value="ECO:0007669"/>
    <property type="project" value="TreeGrafter"/>
</dbReference>
<evidence type="ECO:0000256" key="8">
    <source>
        <dbReference type="ARBA" id="ARBA00023136"/>
    </source>
</evidence>
<dbReference type="Gene3D" id="3.40.50.300">
    <property type="entry name" value="P-loop containing nucleotide triphosphate hydrolases"/>
    <property type="match status" value="1"/>
</dbReference>
<dbReference type="InterPro" id="IPR003439">
    <property type="entry name" value="ABC_transporter-like_ATP-bd"/>
</dbReference>
<dbReference type="AlphaFoldDB" id="A0A3G9IV61"/>
<dbReference type="Proteomes" id="UP000275368">
    <property type="component" value="Chromosome"/>
</dbReference>
<dbReference type="InterPro" id="IPR017871">
    <property type="entry name" value="ABC_transporter-like_CS"/>
</dbReference>
<dbReference type="PANTHER" id="PTHR43553">
    <property type="entry name" value="HEAVY METAL TRANSPORTER"/>
    <property type="match status" value="1"/>
</dbReference>
<evidence type="ECO:0000256" key="5">
    <source>
        <dbReference type="ARBA" id="ARBA00022741"/>
    </source>
</evidence>
<gene>
    <name evidence="9" type="primary">ecfA2</name>
    <name evidence="9" type="ORF">Back11_36810</name>
</gene>
<dbReference type="EMBL" id="AP019308">
    <property type="protein sequence ID" value="BBH22336.1"/>
    <property type="molecule type" value="Genomic_DNA"/>
</dbReference>
<keyword evidence="3" id="KW-0813">Transport</keyword>
<dbReference type="InterPro" id="IPR050095">
    <property type="entry name" value="ECF_ABC_transporter_ATP-bd"/>
</dbReference>
<comment type="subcellular location">
    <subcellularLocation>
        <location evidence="1">Cell membrane</location>
        <topology evidence="1">Peripheral membrane protein</topology>
    </subcellularLocation>
</comment>
<dbReference type="PROSITE" id="PS00211">
    <property type="entry name" value="ABC_TRANSPORTER_1"/>
    <property type="match status" value="1"/>
</dbReference>
<evidence type="ECO:0000256" key="6">
    <source>
        <dbReference type="ARBA" id="ARBA00022840"/>
    </source>
</evidence>
<dbReference type="InterPro" id="IPR015856">
    <property type="entry name" value="ABC_transpr_CbiO/EcfA_su"/>
</dbReference>
<dbReference type="KEGG" id="pbk:Back11_36810"/>
<dbReference type="SMART" id="SM00382">
    <property type="entry name" value="AAA"/>
    <property type="match status" value="1"/>
</dbReference>
<evidence type="ECO:0000256" key="2">
    <source>
        <dbReference type="ARBA" id="ARBA00005417"/>
    </source>
</evidence>
<evidence type="ECO:0000313" key="10">
    <source>
        <dbReference type="Proteomes" id="UP000275368"/>
    </source>
</evidence>
<dbReference type="PROSITE" id="PS50893">
    <property type="entry name" value="ABC_TRANSPORTER_2"/>
    <property type="match status" value="1"/>
</dbReference>